<organism evidence="4 5">
    <name type="scientific">Phtheirospermum japonicum</name>
    <dbReference type="NCBI Taxonomy" id="374723"/>
    <lineage>
        <taxon>Eukaryota</taxon>
        <taxon>Viridiplantae</taxon>
        <taxon>Streptophyta</taxon>
        <taxon>Embryophyta</taxon>
        <taxon>Tracheophyta</taxon>
        <taxon>Spermatophyta</taxon>
        <taxon>Magnoliopsida</taxon>
        <taxon>eudicotyledons</taxon>
        <taxon>Gunneridae</taxon>
        <taxon>Pentapetalae</taxon>
        <taxon>asterids</taxon>
        <taxon>lamiids</taxon>
        <taxon>Lamiales</taxon>
        <taxon>Orobanchaceae</taxon>
        <taxon>Orobanchaceae incertae sedis</taxon>
        <taxon>Phtheirospermum</taxon>
    </lineage>
</organism>
<dbReference type="GO" id="GO:0005741">
    <property type="term" value="C:mitochondrial outer membrane"/>
    <property type="evidence" value="ECO:0007669"/>
    <property type="project" value="TreeGrafter"/>
</dbReference>
<dbReference type="AlphaFoldDB" id="A0A830CVW8"/>
<sequence>MLFFFYNKSLECARAINQYSAAAVLKDSIYVVGGVQAGEDLADKVEVCKEGKKVILAKEELSDDVDFDAITHMTDGFSGSDLKNLCATPVRELGENDKVEVYKEGQGWEATNLSAVGKRRFASATVLGED</sequence>
<dbReference type="Gene3D" id="1.10.8.60">
    <property type="match status" value="1"/>
</dbReference>
<dbReference type="PANTHER" id="PTHR45644:SF39">
    <property type="entry name" value="AAA-TYPE ATPASE FAMILY PROTEIN-RELATED"/>
    <property type="match status" value="1"/>
</dbReference>
<dbReference type="PANTHER" id="PTHR45644">
    <property type="entry name" value="AAA ATPASE, PUTATIVE (AFU_ORTHOLOGUE AFUA_2G12920)-RELATED-RELATED"/>
    <property type="match status" value="1"/>
</dbReference>
<keyword evidence="1" id="KW-0547">Nucleotide-binding</keyword>
<dbReference type="InterPro" id="IPR051701">
    <property type="entry name" value="Mito_OM_Translocase_MSP1"/>
</dbReference>
<dbReference type="GO" id="GO:0005524">
    <property type="term" value="F:ATP binding"/>
    <property type="evidence" value="ECO:0007669"/>
    <property type="project" value="UniProtKB-KW"/>
</dbReference>
<reference evidence="4" key="1">
    <citation type="submission" date="2020-07" db="EMBL/GenBank/DDBJ databases">
        <title>Ethylene signaling mediates host invasion by parasitic plants.</title>
        <authorList>
            <person name="Yoshida S."/>
        </authorList>
    </citation>
    <scope>NUCLEOTIDE SEQUENCE</scope>
    <source>
        <strain evidence="4">Okayama</strain>
    </source>
</reference>
<accession>A0A830CVW8</accession>
<name>A0A830CVW8_9LAMI</name>
<evidence type="ECO:0000256" key="1">
    <source>
        <dbReference type="ARBA" id="ARBA00022741"/>
    </source>
</evidence>
<dbReference type="Pfam" id="PF17862">
    <property type="entry name" value="AAA_lid_3"/>
    <property type="match status" value="1"/>
</dbReference>
<comment type="caution">
    <text evidence="4">The sequence shown here is derived from an EMBL/GenBank/DDBJ whole genome shotgun (WGS) entry which is preliminary data.</text>
</comment>
<dbReference type="OrthoDB" id="1433856at2759"/>
<evidence type="ECO:0000313" key="4">
    <source>
        <dbReference type="EMBL" id="GFQ01749.1"/>
    </source>
</evidence>
<feature type="domain" description="AAA ATPase AAA+ lid" evidence="3">
    <location>
        <begin position="64"/>
        <end position="86"/>
    </location>
</feature>
<evidence type="ECO:0000256" key="2">
    <source>
        <dbReference type="ARBA" id="ARBA00022840"/>
    </source>
</evidence>
<keyword evidence="2" id="KW-0067">ATP-binding</keyword>
<gene>
    <name evidence="4" type="ORF">PHJA_002318800</name>
</gene>
<evidence type="ECO:0000313" key="5">
    <source>
        <dbReference type="Proteomes" id="UP000653305"/>
    </source>
</evidence>
<protein>
    <recommendedName>
        <fullName evidence="3">AAA ATPase AAA+ lid domain-containing protein</fullName>
    </recommendedName>
</protein>
<dbReference type="Proteomes" id="UP000653305">
    <property type="component" value="Unassembled WGS sequence"/>
</dbReference>
<evidence type="ECO:0000259" key="3">
    <source>
        <dbReference type="Pfam" id="PF17862"/>
    </source>
</evidence>
<proteinExistence type="predicted"/>
<dbReference type="EMBL" id="BMAC01000704">
    <property type="protein sequence ID" value="GFQ01749.1"/>
    <property type="molecule type" value="Genomic_DNA"/>
</dbReference>
<dbReference type="InterPro" id="IPR041569">
    <property type="entry name" value="AAA_lid_3"/>
</dbReference>
<keyword evidence="5" id="KW-1185">Reference proteome</keyword>